<protein>
    <recommendedName>
        <fullName evidence="2">HD/PDEase domain-containing protein</fullName>
    </recommendedName>
</protein>
<organism evidence="1">
    <name type="scientific">hydrothermal vent metagenome</name>
    <dbReference type="NCBI Taxonomy" id="652676"/>
    <lineage>
        <taxon>unclassified sequences</taxon>
        <taxon>metagenomes</taxon>
        <taxon>ecological metagenomes</taxon>
    </lineage>
</organism>
<dbReference type="EMBL" id="UOFH01000275">
    <property type="protein sequence ID" value="VAW64173.1"/>
    <property type="molecule type" value="Genomic_DNA"/>
</dbReference>
<name>A0A3B0XIU7_9ZZZZ</name>
<accession>A0A3B0XIU7</accession>
<proteinExistence type="predicted"/>
<dbReference type="SUPFAM" id="SSF109604">
    <property type="entry name" value="HD-domain/PDEase-like"/>
    <property type="match status" value="1"/>
</dbReference>
<evidence type="ECO:0000313" key="1">
    <source>
        <dbReference type="EMBL" id="VAW64173.1"/>
    </source>
</evidence>
<gene>
    <name evidence="1" type="ORF">MNBD_GAMMA08-1253</name>
</gene>
<dbReference type="AlphaFoldDB" id="A0A3B0XIU7"/>
<sequence>MINFTDISAVRLYDQFTKVKLIDNAKYIRLMKSRQSQFDVTNTVNVTDSQAVCNAVCDIFHSCYLSADDSVICQAFEDFDNLFEGHYSGFNACDTYYHDKQHTLDMTLALARLIDGHERQSDRVHTFGAKLTSVSIITALFHDSGYIRKADDHEHINGAQYTAIHVSRSATFLSNYLQMIGMPEFANIAANMVHYTGYEVAPDQIKLPDEKLHLLGYMIGTADLIAQMSDRCYLEKCKDRLFLEFELAGMTRSQNEENDSAILFKSAIDLLIKTPEFYNTGVKNRLNHLFKEVYKYAEAHFGNGNLYLEYLTQNITHIESLISSNQLQKLKRLPPENPGIKAFLK</sequence>
<feature type="non-terminal residue" evidence="1">
    <location>
        <position position="345"/>
    </location>
</feature>
<reference evidence="1" key="1">
    <citation type="submission" date="2018-06" db="EMBL/GenBank/DDBJ databases">
        <authorList>
            <person name="Zhirakovskaya E."/>
        </authorList>
    </citation>
    <scope>NUCLEOTIDE SEQUENCE</scope>
</reference>
<evidence type="ECO:0008006" key="2">
    <source>
        <dbReference type="Google" id="ProtNLM"/>
    </source>
</evidence>